<organism evidence="2">
    <name type="scientific">freshwater metagenome</name>
    <dbReference type="NCBI Taxonomy" id="449393"/>
    <lineage>
        <taxon>unclassified sequences</taxon>
        <taxon>metagenomes</taxon>
        <taxon>ecological metagenomes</taxon>
    </lineage>
</organism>
<dbReference type="AlphaFoldDB" id="A0A6J6SQB1"/>
<reference evidence="2" key="1">
    <citation type="submission" date="2020-05" db="EMBL/GenBank/DDBJ databases">
        <authorList>
            <person name="Chiriac C."/>
            <person name="Salcher M."/>
            <person name="Ghai R."/>
            <person name="Kavagutti S V."/>
        </authorList>
    </citation>
    <scope>NUCLEOTIDE SEQUENCE</scope>
</reference>
<gene>
    <name evidence="2" type="ORF">UFOPK2786_00545</name>
</gene>
<feature type="region of interest" description="Disordered" evidence="1">
    <location>
        <begin position="1"/>
        <end position="43"/>
    </location>
</feature>
<dbReference type="EMBL" id="CAEZYW010000061">
    <property type="protein sequence ID" value="CAB4736974.1"/>
    <property type="molecule type" value="Genomic_DNA"/>
</dbReference>
<name>A0A6J6SQB1_9ZZZZ</name>
<sequence length="132" mass="14318">MAAQRLGDTVEHDVGPVPKRSLQHRRREGVIDEGECAGGMGGINARRQVGDLEEGIGRRLQPEHVCARAGIDDVGRAIDLDDAQFDASDGMEFAQTHCDARVGSARSDDHRTLRDEVHGGARCCHARREHGG</sequence>
<protein>
    <submittedName>
        <fullName evidence="2">Unannotated protein</fullName>
    </submittedName>
</protein>
<evidence type="ECO:0000256" key="1">
    <source>
        <dbReference type="SAM" id="MobiDB-lite"/>
    </source>
</evidence>
<proteinExistence type="predicted"/>
<evidence type="ECO:0000313" key="2">
    <source>
        <dbReference type="EMBL" id="CAB4736974.1"/>
    </source>
</evidence>
<accession>A0A6J6SQB1</accession>